<evidence type="ECO:0000256" key="7">
    <source>
        <dbReference type="ARBA" id="ARBA00022837"/>
    </source>
</evidence>
<evidence type="ECO:0000313" key="18">
    <source>
        <dbReference type="Ensembl" id="ENSAMXP00005048962.1"/>
    </source>
</evidence>
<dbReference type="GO" id="GO:0046872">
    <property type="term" value="F:metal ion binding"/>
    <property type="evidence" value="ECO:0007669"/>
    <property type="project" value="UniProtKB-KW"/>
</dbReference>
<dbReference type="InterPro" id="IPR048285">
    <property type="entry name" value="Integrin_alpha_Ig-like_2"/>
</dbReference>
<feature type="transmembrane region" description="Helical" evidence="16">
    <location>
        <begin position="969"/>
        <end position="993"/>
    </location>
</feature>
<dbReference type="GO" id="GO:0009897">
    <property type="term" value="C:external side of plasma membrane"/>
    <property type="evidence" value="ECO:0007669"/>
    <property type="project" value="TreeGrafter"/>
</dbReference>
<dbReference type="PROSITE" id="PS51470">
    <property type="entry name" value="FG_GAP"/>
    <property type="match status" value="3"/>
</dbReference>
<dbReference type="CDD" id="cd01469">
    <property type="entry name" value="vWA_integrins_alpha_subunit"/>
    <property type="match status" value="1"/>
</dbReference>
<evidence type="ECO:0000256" key="16">
    <source>
        <dbReference type="RuleBase" id="RU003762"/>
    </source>
</evidence>
<dbReference type="Gene3D" id="2.130.10.130">
    <property type="entry name" value="Integrin alpha, N-terminal"/>
    <property type="match status" value="2"/>
</dbReference>
<evidence type="ECO:0000256" key="13">
    <source>
        <dbReference type="ARBA" id="ARBA00023170"/>
    </source>
</evidence>
<comment type="subcellular location">
    <subcellularLocation>
        <location evidence="1 16">Membrane</location>
        <topology evidence="1 16">Single-pass type I membrane protein</topology>
    </subcellularLocation>
</comment>
<keyword evidence="8 16" id="KW-0130">Cell adhesion</keyword>
<dbReference type="PRINTS" id="PR01185">
    <property type="entry name" value="INTEGRINA"/>
</dbReference>
<dbReference type="InterPro" id="IPR018184">
    <property type="entry name" value="Integrin_alpha_C_CS"/>
</dbReference>
<organism evidence="18 19">
    <name type="scientific">Astyanax mexicanus</name>
    <name type="common">Blind cave fish</name>
    <name type="synonym">Astyanax fasciatus mexicanus</name>
    <dbReference type="NCBI Taxonomy" id="7994"/>
    <lineage>
        <taxon>Eukaryota</taxon>
        <taxon>Metazoa</taxon>
        <taxon>Chordata</taxon>
        <taxon>Craniata</taxon>
        <taxon>Vertebrata</taxon>
        <taxon>Euteleostomi</taxon>
        <taxon>Actinopterygii</taxon>
        <taxon>Neopterygii</taxon>
        <taxon>Teleostei</taxon>
        <taxon>Ostariophysi</taxon>
        <taxon>Characiformes</taxon>
        <taxon>Characoidei</taxon>
        <taxon>Acestrorhamphidae</taxon>
        <taxon>Acestrorhamphinae</taxon>
        <taxon>Astyanax</taxon>
    </lineage>
</organism>
<dbReference type="InterPro" id="IPR013517">
    <property type="entry name" value="FG-GAP"/>
</dbReference>
<proteinExistence type="inferred from homology"/>
<dbReference type="GO" id="GO:0098609">
    <property type="term" value="P:cell-cell adhesion"/>
    <property type="evidence" value="ECO:0007669"/>
    <property type="project" value="TreeGrafter"/>
</dbReference>
<keyword evidence="4" id="KW-0479">Metal-binding</keyword>
<protein>
    <submittedName>
        <fullName evidence="18">Integrin, alpha 11a</fullName>
    </submittedName>
</protein>
<evidence type="ECO:0000313" key="19">
    <source>
        <dbReference type="Proteomes" id="UP000694621"/>
    </source>
</evidence>
<keyword evidence="14" id="KW-0325">Glycoprotein</keyword>
<evidence type="ECO:0000256" key="12">
    <source>
        <dbReference type="ARBA" id="ARBA00023157"/>
    </source>
</evidence>
<dbReference type="Pfam" id="PF01839">
    <property type="entry name" value="FG-GAP"/>
    <property type="match status" value="1"/>
</dbReference>
<evidence type="ECO:0000256" key="11">
    <source>
        <dbReference type="ARBA" id="ARBA00023136"/>
    </source>
</evidence>
<sequence>TKSHRIIKGPKQAQFGYTVQQHIAGGQKWLLVGAPLETTGQHQTGDVYKCPLGRRAAGPSCTKLSLGKISLTNVSERKDKMRLGMTLTSNPKDNSFVVSKQEWNRMPKFTFAIIMNTIFLYKSKFICKHTFFSGCETYMDIVIVLDGSNSIYPWYEVQDFLINILQKFYIGPGQIQVGVVQYGEKVVTEFQLNDFRSVEDVVKAARKIEQRGGEETNTALGINVARFQAFKQGGRKGTKKVMIVITDGESHDSPDLKQVIEDSEKDGIIRYAIAVLGYYNRRGINPEAFLNEIKYIASDPDDKHFFNVTDEAALKDIVDALGERIFSLEGTSKNGTAFGLQMSQAGFSTHIVQDGILVGAVGAYDWNGAVLKETRHGKVVPAKSSYAQEFPEELKNHGAYLGKWSCGLYWVHSCGLPHSCIDPVSGSVQIGSYYGSEIAPLDTDGDGVTDNLLVAAPMFFSGGWEKGKVYIYRVTEQVNTQLSLTTLLIIELHRQAAISQSGINFQAIFHKLQKCYGVKTSFILSRQCISLCFLFPDLWFTAFIEERRFNPRAVMDDPERQQPQNLTLLTDEEHCENIYFYVMDTTDYARPIIFTVETGLQDPDQGPTLDDNWPTTVKTQLPFWNGCDEDDHCVPDLVIQAQTDLINRQQFCGQAFRAGSVLCRSPVPAETMERVIEGSRRKMVVDVRLENRGENAYGAHLNISYSRNLRFSSLIVKDNSDIQIDCRGKTKQRNEKSCNVSAPFMRAKSQVSVLMYLFIYYLHDGEEVALHDNINDIFYTLKYEADLLFTRDSSPPRWELKADLSLEKPENIHPPFNFTFQIQNLGYFPVRNLQLNIMIPEVTKNGNQLLQIQDFHAEQENGIHCIPPQHVAHSRASPEDLTRISHLNYTNTLTVPVQCSVNLTSYRDVHVRISGSLRTDSLHALKFKTLELVMTASVELSPESPMFLHEERPVRHIILEIRKEEDYRIPIWIIIGSTLGGLLLLSLLILALWKLGFFQRQKHREEAENEANGKVAEER</sequence>
<dbReference type="Pfam" id="PF20806">
    <property type="entry name" value="Integrin_A_Ig_3"/>
    <property type="match status" value="1"/>
</dbReference>
<evidence type="ECO:0000256" key="4">
    <source>
        <dbReference type="ARBA" id="ARBA00022723"/>
    </source>
</evidence>
<dbReference type="PROSITE" id="PS00242">
    <property type="entry name" value="INTEGRIN_ALPHA"/>
    <property type="match status" value="1"/>
</dbReference>
<dbReference type="Proteomes" id="UP000694621">
    <property type="component" value="Unplaced"/>
</dbReference>
<feature type="domain" description="VWFA" evidence="17">
    <location>
        <begin position="140"/>
        <end position="321"/>
    </location>
</feature>
<dbReference type="SMART" id="SM00327">
    <property type="entry name" value="VWA"/>
    <property type="match status" value="1"/>
</dbReference>
<dbReference type="Gene3D" id="2.60.40.1530">
    <property type="entry name" value="ntegrin, alpha v. Chain A, domain 4"/>
    <property type="match status" value="1"/>
</dbReference>
<dbReference type="InterPro" id="IPR013519">
    <property type="entry name" value="Int_alpha_beta-p"/>
</dbReference>
<keyword evidence="7" id="KW-0106">Calcium</keyword>
<keyword evidence="13 16" id="KW-0675">Receptor</keyword>
<dbReference type="InterPro" id="IPR002035">
    <property type="entry name" value="VWF_A"/>
</dbReference>
<keyword evidence="5" id="KW-0732">Signal</keyword>
<dbReference type="InterPro" id="IPR032695">
    <property type="entry name" value="Integrin_dom_sf"/>
</dbReference>
<evidence type="ECO:0000256" key="8">
    <source>
        <dbReference type="ARBA" id="ARBA00022889"/>
    </source>
</evidence>
<evidence type="ECO:0000256" key="5">
    <source>
        <dbReference type="ARBA" id="ARBA00022729"/>
    </source>
</evidence>
<evidence type="ECO:0000256" key="1">
    <source>
        <dbReference type="ARBA" id="ARBA00004479"/>
    </source>
</evidence>
<keyword evidence="9 16" id="KW-1133">Transmembrane helix</keyword>
<dbReference type="GO" id="GO:0008305">
    <property type="term" value="C:integrin complex"/>
    <property type="evidence" value="ECO:0007669"/>
    <property type="project" value="InterPro"/>
</dbReference>
<evidence type="ECO:0000256" key="10">
    <source>
        <dbReference type="ARBA" id="ARBA00023037"/>
    </source>
</evidence>
<evidence type="ECO:0000256" key="15">
    <source>
        <dbReference type="PROSITE-ProRule" id="PRU00803"/>
    </source>
</evidence>
<keyword evidence="10 16" id="KW-0401">Integrin</keyword>
<keyword evidence="3 16" id="KW-0812">Transmembrane</keyword>
<dbReference type="InterPro" id="IPR036465">
    <property type="entry name" value="vWFA_dom_sf"/>
</dbReference>
<dbReference type="GO" id="GO:0005178">
    <property type="term" value="F:integrin binding"/>
    <property type="evidence" value="ECO:0007669"/>
    <property type="project" value="TreeGrafter"/>
</dbReference>
<dbReference type="AlphaFoldDB" id="A0A8B9RK08"/>
<dbReference type="InterPro" id="IPR028994">
    <property type="entry name" value="Integrin_alpha_N"/>
</dbReference>
<dbReference type="FunFam" id="3.40.50.410:FF:000012">
    <property type="entry name" value="Integrin, alpha 10"/>
    <property type="match status" value="1"/>
</dbReference>
<dbReference type="GO" id="GO:0007229">
    <property type="term" value="P:integrin-mediated signaling pathway"/>
    <property type="evidence" value="ECO:0007669"/>
    <property type="project" value="UniProtKB-KW"/>
</dbReference>
<feature type="repeat" description="FG-GAP" evidence="15">
    <location>
        <begin position="420"/>
        <end position="481"/>
    </location>
</feature>
<dbReference type="InterPro" id="IPR000413">
    <property type="entry name" value="Integrin_alpha"/>
</dbReference>
<name>A0A8B9RK08_ASTMX</name>
<dbReference type="SMART" id="SM00191">
    <property type="entry name" value="Int_alpha"/>
    <property type="match status" value="2"/>
</dbReference>
<accession>A0A8B9RK08</accession>
<dbReference type="Pfam" id="PF00092">
    <property type="entry name" value="VWA"/>
    <property type="match status" value="1"/>
</dbReference>
<feature type="repeat" description="FG-GAP" evidence="15">
    <location>
        <begin position="331"/>
        <end position="382"/>
    </location>
</feature>
<dbReference type="FunFam" id="1.20.5.930:FF:000005">
    <property type="entry name" value="Integrin, alpha 10"/>
    <property type="match status" value="1"/>
</dbReference>
<reference evidence="18" key="1">
    <citation type="submission" date="2025-08" db="UniProtKB">
        <authorList>
            <consortium name="Ensembl"/>
        </authorList>
    </citation>
    <scope>IDENTIFICATION</scope>
</reference>
<dbReference type="SUPFAM" id="SSF69318">
    <property type="entry name" value="Integrin alpha N-terminal domain"/>
    <property type="match status" value="1"/>
</dbReference>
<comment type="similarity">
    <text evidence="2 16">Belongs to the integrin alpha chain family.</text>
</comment>
<dbReference type="GO" id="GO:0033627">
    <property type="term" value="P:cell adhesion mediated by integrin"/>
    <property type="evidence" value="ECO:0007669"/>
    <property type="project" value="TreeGrafter"/>
</dbReference>
<dbReference type="PRINTS" id="PR00453">
    <property type="entry name" value="VWFADOMAIN"/>
</dbReference>
<evidence type="ECO:0000256" key="6">
    <source>
        <dbReference type="ARBA" id="ARBA00022737"/>
    </source>
</evidence>
<evidence type="ECO:0000256" key="3">
    <source>
        <dbReference type="ARBA" id="ARBA00022692"/>
    </source>
</evidence>
<dbReference type="PANTHER" id="PTHR23220:SF21">
    <property type="entry name" value="INTEGRIN ALPHA-11"/>
    <property type="match status" value="1"/>
</dbReference>
<keyword evidence="12" id="KW-1015">Disulfide bond</keyword>
<keyword evidence="6" id="KW-0677">Repeat</keyword>
<evidence type="ECO:0000256" key="9">
    <source>
        <dbReference type="ARBA" id="ARBA00022989"/>
    </source>
</evidence>
<dbReference type="Pfam" id="PF20805">
    <property type="entry name" value="Integrin_A_Ig_2"/>
    <property type="match status" value="1"/>
</dbReference>
<feature type="repeat" description="FG-GAP" evidence="15">
    <location>
        <begin position="1"/>
        <end position="59"/>
    </location>
</feature>
<dbReference type="InterPro" id="IPR048286">
    <property type="entry name" value="Integrin_alpha_Ig-like_3"/>
</dbReference>
<evidence type="ECO:0000259" key="17">
    <source>
        <dbReference type="PROSITE" id="PS50234"/>
    </source>
</evidence>
<dbReference type="Gene3D" id="2.60.40.1460">
    <property type="entry name" value="Integrin domains. Chain A, domain 2"/>
    <property type="match status" value="1"/>
</dbReference>
<dbReference type="Gene3D" id="3.40.50.410">
    <property type="entry name" value="von Willebrand factor, type A domain"/>
    <property type="match status" value="1"/>
</dbReference>
<dbReference type="SUPFAM" id="SSF69179">
    <property type="entry name" value="Integrin domains"/>
    <property type="match status" value="3"/>
</dbReference>
<evidence type="ECO:0000256" key="14">
    <source>
        <dbReference type="ARBA" id="ARBA00023180"/>
    </source>
</evidence>
<dbReference type="Gene3D" id="2.60.40.1510">
    <property type="entry name" value="ntegrin, alpha v. Chain A, domain 3"/>
    <property type="match status" value="1"/>
</dbReference>
<dbReference type="Gene3D" id="1.20.5.930">
    <property type="entry name" value="Bicelle-embedded integrin alpha(iib) transmembrane segment"/>
    <property type="match status" value="1"/>
</dbReference>
<dbReference type="Ensembl" id="ENSAMXT00005053100.1">
    <property type="protein sequence ID" value="ENSAMXP00005048962.1"/>
    <property type="gene ID" value="ENSAMXG00005022355.1"/>
</dbReference>
<dbReference type="SUPFAM" id="SSF53300">
    <property type="entry name" value="vWA-like"/>
    <property type="match status" value="1"/>
</dbReference>
<evidence type="ECO:0000256" key="2">
    <source>
        <dbReference type="ARBA" id="ARBA00008054"/>
    </source>
</evidence>
<keyword evidence="11 16" id="KW-0472">Membrane</keyword>
<dbReference type="PANTHER" id="PTHR23220">
    <property type="entry name" value="INTEGRIN ALPHA"/>
    <property type="match status" value="1"/>
</dbReference>
<dbReference type="PROSITE" id="PS50234">
    <property type="entry name" value="VWFA"/>
    <property type="match status" value="1"/>
</dbReference>
<dbReference type="GO" id="GO:0007160">
    <property type="term" value="P:cell-matrix adhesion"/>
    <property type="evidence" value="ECO:0007669"/>
    <property type="project" value="TreeGrafter"/>
</dbReference>